<dbReference type="PROSITE" id="PS50294">
    <property type="entry name" value="WD_REPEATS_REGION"/>
    <property type="match status" value="3"/>
</dbReference>
<dbReference type="SUPFAM" id="SSF50978">
    <property type="entry name" value="WD40 repeat-like"/>
    <property type="match status" value="1"/>
</dbReference>
<keyword evidence="1 3" id="KW-0853">WD repeat</keyword>
<gene>
    <name evidence="5" type="ORF">CEY00_Acc08347</name>
</gene>
<dbReference type="Gene3D" id="2.130.10.10">
    <property type="entry name" value="YVTN repeat-like/Quinoprotein amine dehydrogenase"/>
    <property type="match status" value="2"/>
</dbReference>
<dbReference type="OMA" id="ISNDCYP"/>
<keyword evidence="2" id="KW-0677">Repeat</keyword>
<dbReference type="InterPro" id="IPR040324">
    <property type="entry name" value="WDR44/Dgr2"/>
</dbReference>
<reference evidence="5 6" key="1">
    <citation type="submission" date="2017-07" db="EMBL/GenBank/DDBJ databases">
        <title>An improved, manually edited Actinidia chinensis var. chinensis (kiwifruit) genome highlights the challenges associated with draft genomes and gene prediction in plants.</title>
        <authorList>
            <person name="Pilkington S."/>
            <person name="Crowhurst R."/>
            <person name="Hilario E."/>
            <person name="Nardozza S."/>
            <person name="Fraser L."/>
            <person name="Peng Y."/>
            <person name="Gunaseelan K."/>
            <person name="Simpson R."/>
            <person name="Tahir J."/>
            <person name="Deroles S."/>
            <person name="Templeton K."/>
            <person name="Luo Z."/>
            <person name="Davy M."/>
            <person name="Cheng C."/>
            <person name="Mcneilage M."/>
            <person name="Scaglione D."/>
            <person name="Liu Y."/>
            <person name="Zhang Q."/>
            <person name="Datson P."/>
            <person name="De Silva N."/>
            <person name="Gardiner S."/>
            <person name="Bassett H."/>
            <person name="Chagne D."/>
            <person name="Mccallum J."/>
            <person name="Dzierzon H."/>
            <person name="Deng C."/>
            <person name="Wang Y.-Y."/>
            <person name="Barron N."/>
            <person name="Manako K."/>
            <person name="Bowen J."/>
            <person name="Foster T."/>
            <person name="Erridge Z."/>
            <person name="Tiffin H."/>
            <person name="Waite C."/>
            <person name="Davies K."/>
            <person name="Grierson E."/>
            <person name="Laing W."/>
            <person name="Kirk R."/>
            <person name="Chen X."/>
            <person name="Wood M."/>
            <person name="Montefiori M."/>
            <person name="Brummell D."/>
            <person name="Schwinn K."/>
            <person name="Catanach A."/>
            <person name="Fullerton C."/>
            <person name="Li D."/>
            <person name="Meiyalaghan S."/>
            <person name="Nieuwenhuizen N."/>
            <person name="Read N."/>
            <person name="Prakash R."/>
            <person name="Hunter D."/>
            <person name="Zhang H."/>
            <person name="Mckenzie M."/>
            <person name="Knabel M."/>
            <person name="Harris A."/>
            <person name="Allan A."/>
            <person name="Chen A."/>
            <person name="Janssen B."/>
            <person name="Plunkett B."/>
            <person name="Dwamena C."/>
            <person name="Voogd C."/>
            <person name="Leif D."/>
            <person name="Lafferty D."/>
            <person name="Souleyre E."/>
            <person name="Varkonyi-Gasic E."/>
            <person name="Gambi F."/>
            <person name="Hanley J."/>
            <person name="Yao J.-L."/>
            <person name="Cheung J."/>
            <person name="David K."/>
            <person name="Warren B."/>
            <person name="Marsh K."/>
            <person name="Snowden K."/>
            <person name="Lin-Wang K."/>
            <person name="Brian L."/>
            <person name="Martinez-Sanchez M."/>
            <person name="Wang M."/>
            <person name="Ileperuma N."/>
            <person name="Macnee N."/>
            <person name="Campin R."/>
            <person name="Mcatee P."/>
            <person name="Drummond R."/>
            <person name="Espley R."/>
            <person name="Ireland H."/>
            <person name="Wu R."/>
            <person name="Atkinson R."/>
            <person name="Karunairetnam S."/>
            <person name="Bulley S."/>
            <person name="Chunkath S."/>
            <person name="Hanley Z."/>
            <person name="Storey R."/>
            <person name="Thrimawithana A."/>
            <person name="Thomson S."/>
            <person name="David C."/>
            <person name="Testolin R."/>
        </authorList>
    </citation>
    <scope>NUCLEOTIDE SEQUENCE [LARGE SCALE GENOMIC DNA]</scope>
    <source>
        <strain evidence="6">cv. Red5</strain>
        <tissue evidence="5">Young leaf</tissue>
    </source>
</reference>
<evidence type="ECO:0000313" key="6">
    <source>
        <dbReference type="Proteomes" id="UP000241394"/>
    </source>
</evidence>
<dbReference type="STRING" id="1590841.A0A2R6R7I8"/>
<dbReference type="EMBL" id="NKQK01000008">
    <property type="protein sequence ID" value="PSS23523.1"/>
    <property type="molecule type" value="Genomic_DNA"/>
</dbReference>
<dbReference type="PANTHER" id="PTHR14221">
    <property type="entry name" value="WD REPEAT DOMAIN 44"/>
    <property type="match status" value="1"/>
</dbReference>
<dbReference type="OrthoDB" id="408728at2759"/>
<evidence type="ECO:0000313" key="5">
    <source>
        <dbReference type="EMBL" id="PSS23523.1"/>
    </source>
</evidence>
<proteinExistence type="predicted"/>
<dbReference type="InterPro" id="IPR020472">
    <property type="entry name" value="WD40_PAC1"/>
</dbReference>
<reference evidence="6" key="2">
    <citation type="journal article" date="2018" name="BMC Genomics">
        <title>A manually annotated Actinidia chinensis var. chinensis (kiwifruit) genome highlights the challenges associated with draft genomes and gene prediction in plants.</title>
        <authorList>
            <person name="Pilkington S.M."/>
            <person name="Crowhurst R."/>
            <person name="Hilario E."/>
            <person name="Nardozza S."/>
            <person name="Fraser L."/>
            <person name="Peng Y."/>
            <person name="Gunaseelan K."/>
            <person name="Simpson R."/>
            <person name="Tahir J."/>
            <person name="Deroles S.C."/>
            <person name="Templeton K."/>
            <person name="Luo Z."/>
            <person name="Davy M."/>
            <person name="Cheng C."/>
            <person name="McNeilage M."/>
            <person name="Scaglione D."/>
            <person name="Liu Y."/>
            <person name="Zhang Q."/>
            <person name="Datson P."/>
            <person name="De Silva N."/>
            <person name="Gardiner S.E."/>
            <person name="Bassett H."/>
            <person name="Chagne D."/>
            <person name="McCallum J."/>
            <person name="Dzierzon H."/>
            <person name="Deng C."/>
            <person name="Wang Y.Y."/>
            <person name="Barron L."/>
            <person name="Manako K."/>
            <person name="Bowen J."/>
            <person name="Foster T.M."/>
            <person name="Erridge Z.A."/>
            <person name="Tiffin H."/>
            <person name="Waite C.N."/>
            <person name="Davies K.M."/>
            <person name="Grierson E.P."/>
            <person name="Laing W.A."/>
            <person name="Kirk R."/>
            <person name="Chen X."/>
            <person name="Wood M."/>
            <person name="Montefiori M."/>
            <person name="Brummell D.A."/>
            <person name="Schwinn K.E."/>
            <person name="Catanach A."/>
            <person name="Fullerton C."/>
            <person name="Li D."/>
            <person name="Meiyalaghan S."/>
            <person name="Nieuwenhuizen N."/>
            <person name="Read N."/>
            <person name="Prakash R."/>
            <person name="Hunter D."/>
            <person name="Zhang H."/>
            <person name="McKenzie M."/>
            <person name="Knabel M."/>
            <person name="Harris A."/>
            <person name="Allan A.C."/>
            <person name="Gleave A."/>
            <person name="Chen A."/>
            <person name="Janssen B.J."/>
            <person name="Plunkett B."/>
            <person name="Ampomah-Dwamena C."/>
            <person name="Voogd C."/>
            <person name="Leif D."/>
            <person name="Lafferty D."/>
            <person name="Souleyre E.J.F."/>
            <person name="Varkonyi-Gasic E."/>
            <person name="Gambi F."/>
            <person name="Hanley J."/>
            <person name="Yao J.L."/>
            <person name="Cheung J."/>
            <person name="David K.M."/>
            <person name="Warren B."/>
            <person name="Marsh K."/>
            <person name="Snowden K.C."/>
            <person name="Lin-Wang K."/>
            <person name="Brian L."/>
            <person name="Martinez-Sanchez M."/>
            <person name="Wang M."/>
            <person name="Ileperuma N."/>
            <person name="Macnee N."/>
            <person name="Campin R."/>
            <person name="McAtee P."/>
            <person name="Drummond R.S.M."/>
            <person name="Espley R.V."/>
            <person name="Ireland H.S."/>
            <person name="Wu R."/>
            <person name="Atkinson R.G."/>
            <person name="Karunairetnam S."/>
            <person name="Bulley S."/>
            <person name="Chunkath S."/>
            <person name="Hanley Z."/>
            <person name="Storey R."/>
            <person name="Thrimawithana A.H."/>
            <person name="Thomson S."/>
            <person name="David C."/>
            <person name="Testolin R."/>
            <person name="Huang H."/>
            <person name="Hellens R.P."/>
            <person name="Schaffer R.J."/>
        </authorList>
    </citation>
    <scope>NUCLEOTIDE SEQUENCE [LARGE SCALE GENOMIC DNA]</scope>
    <source>
        <strain evidence="6">cv. Red5</strain>
    </source>
</reference>
<protein>
    <submittedName>
        <fullName evidence="5">WD repeat-containing protein isoform 1</fullName>
    </submittedName>
</protein>
<dbReference type="InParanoid" id="A0A2R6R7I8"/>
<name>A0A2R6R7I8_ACTCC</name>
<organism evidence="5 6">
    <name type="scientific">Actinidia chinensis var. chinensis</name>
    <name type="common">Chinese soft-hair kiwi</name>
    <dbReference type="NCBI Taxonomy" id="1590841"/>
    <lineage>
        <taxon>Eukaryota</taxon>
        <taxon>Viridiplantae</taxon>
        <taxon>Streptophyta</taxon>
        <taxon>Embryophyta</taxon>
        <taxon>Tracheophyta</taxon>
        <taxon>Spermatophyta</taxon>
        <taxon>Magnoliopsida</taxon>
        <taxon>eudicotyledons</taxon>
        <taxon>Gunneridae</taxon>
        <taxon>Pentapetalae</taxon>
        <taxon>asterids</taxon>
        <taxon>Ericales</taxon>
        <taxon>Actinidiaceae</taxon>
        <taxon>Actinidia</taxon>
    </lineage>
</organism>
<feature type="compositionally biased region" description="Acidic residues" evidence="4">
    <location>
        <begin position="1"/>
        <end position="12"/>
    </location>
</feature>
<feature type="repeat" description="WD" evidence="3">
    <location>
        <begin position="376"/>
        <end position="416"/>
    </location>
</feature>
<feature type="region of interest" description="Disordered" evidence="4">
    <location>
        <begin position="1"/>
        <end position="35"/>
    </location>
</feature>
<evidence type="ECO:0000256" key="3">
    <source>
        <dbReference type="PROSITE-ProRule" id="PRU00221"/>
    </source>
</evidence>
<evidence type="ECO:0000256" key="2">
    <source>
        <dbReference type="ARBA" id="ARBA00022737"/>
    </source>
</evidence>
<dbReference type="InterPro" id="IPR015943">
    <property type="entry name" value="WD40/YVTN_repeat-like_dom_sf"/>
</dbReference>
<comment type="caution">
    <text evidence="5">The sequence shown here is derived from an EMBL/GenBank/DDBJ whole genome shotgun (WGS) entry which is preliminary data.</text>
</comment>
<dbReference type="Pfam" id="PF00400">
    <property type="entry name" value="WD40"/>
    <property type="match status" value="4"/>
</dbReference>
<dbReference type="PROSITE" id="PS50082">
    <property type="entry name" value="WD_REPEATS_2"/>
    <property type="match status" value="3"/>
</dbReference>
<dbReference type="PANTHER" id="PTHR14221:SF0">
    <property type="entry name" value="WD REPEAT-CONTAINING PROTEIN 44"/>
    <property type="match status" value="1"/>
</dbReference>
<dbReference type="InterPro" id="IPR001680">
    <property type="entry name" value="WD40_rpt"/>
</dbReference>
<dbReference type="InterPro" id="IPR036322">
    <property type="entry name" value="WD40_repeat_dom_sf"/>
</dbReference>
<keyword evidence="6" id="KW-1185">Reference proteome</keyword>
<dbReference type="Proteomes" id="UP000241394">
    <property type="component" value="Chromosome LG8"/>
</dbReference>
<accession>A0A2R6R7I8</accession>
<dbReference type="AlphaFoldDB" id="A0A2R6R7I8"/>
<sequence>MMEGFSEEEDQFFDAREDNTSVSDSGSDRPENLGFSSRATDFVPVGIGFEVWVKDPESIHERRDKFLKWMGLGSDEKEEGSQDGNFDAMEVDVERIMGNSGAVLRNSGFDDGYSSSQSSMSCWSNEAIELLDGALKENLACRIKNLDDGIEFIADELGQNGLLTSFHEVGSNRLIPSEEFERTLGLSPLIQRVMRREVQEICNSEEVMKQVKRGWLRRLGALSCIVDRQVESGSEKSDDSHPIVGASNEVVRVRPYRKQSKELSALYVGQDILAHKGSILTMKFSPDGQYLASAGEDGVVRIWQVTESERSEEFRVPDVDPSFVYFTGNHLSELVPLHVEIEKMGKLKSLRKASGAACVIFPQKVFWISENPLHEFHGHNGEVLDLSWSKNKFLLSSSVDNTVRLWRVGSDQCLKIFSHNNYVTSVEFNPVDDDYFISGSIDGKVRIWSIPGCQVVAWTEVREIVTAVCYRPDGKGGIIGSMSGICYFYDASDNRLQLHAHICLQGKKKSPFKRITAFQFSPSDPNILMVSSADSQLRILHGIDVIGKYRGLRNSRNQISASFTSDGTHIIAVSEDSNIYMWNNTCQDGRSQTKSNWSCERFFSNNVSVAIPWCGMTYGNSVFSNVLGTTSSLALSTKPRCGLEDGSQQQRQDERSCGKFPFMSPDLSLSHGLFSDPFPRGSATWPEEKLPSPSSLLVSKSQYKFLKMSCQNAFGSPHAWGLVIVTGGWDGRIKSFQNYGLPIHI</sequence>
<feature type="repeat" description="WD" evidence="3">
    <location>
        <begin position="272"/>
        <end position="313"/>
    </location>
</feature>
<dbReference type="PRINTS" id="PR00320">
    <property type="entry name" value="GPROTEINBRPT"/>
</dbReference>
<evidence type="ECO:0000256" key="4">
    <source>
        <dbReference type="SAM" id="MobiDB-lite"/>
    </source>
</evidence>
<evidence type="ECO:0000256" key="1">
    <source>
        <dbReference type="ARBA" id="ARBA00022574"/>
    </source>
</evidence>
<feature type="repeat" description="WD" evidence="3">
    <location>
        <begin position="416"/>
        <end position="450"/>
    </location>
</feature>
<dbReference type="Gramene" id="PSS23523">
    <property type="protein sequence ID" value="PSS23523"/>
    <property type="gene ID" value="CEY00_Acc08347"/>
</dbReference>
<dbReference type="SMART" id="SM00320">
    <property type="entry name" value="WD40"/>
    <property type="match status" value="6"/>
</dbReference>